<evidence type="ECO:0000256" key="7">
    <source>
        <dbReference type="ARBA" id="ARBA00023125"/>
    </source>
</evidence>
<dbReference type="InterPro" id="IPR049636">
    <property type="entry name" value="HNF4-like_DBD"/>
</dbReference>
<dbReference type="GO" id="GO:0003700">
    <property type="term" value="F:DNA-binding transcription factor activity"/>
    <property type="evidence" value="ECO:0007669"/>
    <property type="project" value="InterPro"/>
</dbReference>
<dbReference type="Pfam" id="PF00104">
    <property type="entry name" value="Hormone_recep"/>
    <property type="match status" value="1"/>
</dbReference>
<accession>A0AAD4N7W3</accession>
<evidence type="ECO:0000256" key="4">
    <source>
        <dbReference type="ARBA" id="ARBA00022771"/>
    </source>
</evidence>
<comment type="subcellular location">
    <subcellularLocation>
        <location evidence="1">Nucleus</location>
    </subcellularLocation>
</comment>
<evidence type="ECO:0000256" key="2">
    <source>
        <dbReference type="ARBA" id="ARBA00005993"/>
    </source>
</evidence>
<keyword evidence="6" id="KW-0805">Transcription regulation</keyword>
<comment type="similarity">
    <text evidence="2">Belongs to the nuclear hormone receptor family.</text>
</comment>
<evidence type="ECO:0000256" key="6">
    <source>
        <dbReference type="ARBA" id="ARBA00023015"/>
    </source>
</evidence>
<dbReference type="InterPro" id="IPR035500">
    <property type="entry name" value="NHR-like_dom_sf"/>
</dbReference>
<dbReference type="SUPFAM" id="SSF48508">
    <property type="entry name" value="Nuclear receptor ligand-binding domain"/>
    <property type="match status" value="1"/>
</dbReference>
<dbReference type="SMART" id="SM00399">
    <property type="entry name" value="ZnF_C4"/>
    <property type="match status" value="1"/>
</dbReference>
<dbReference type="GO" id="GO:0008270">
    <property type="term" value="F:zinc ion binding"/>
    <property type="evidence" value="ECO:0007669"/>
    <property type="project" value="UniProtKB-KW"/>
</dbReference>
<evidence type="ECO:0000256" key="8">
    <source>
        <dbReference type="ARBA" id="ARBA00023163"/>
    </source>
</evidence>
<dbReference type="PROSITE" id="PS51030">
    <property type="entry name" value="NUCLEAR_REC_DBD_2"/>
    <property type="match status" value="1"/>
</dbReference>
<evidence type="ECO:0000259" key="11">
    <source>
        <dbReference type="PROSITE" id="PS51030"/>
    </source>
</evidence>
<evidence type="ECO:0000256" key="1">
    <source>
        <dbReference type="ARBA" id="ARBA00004123"/>
    </source>
</evidence>
<evidence type="ECO:0000259" key="12">
    <source>
        <dbReference type="PROSITE" id="PS51843"/>
    </source>
</evidence>
<evidence type="ECO:0000256" key="9">
    <source>
        <dbReference type="ARBA" id="ARBA00023170"/>
    </source>
</evidence>
<keyword evidence="8" id="KW-0804">Transcription</keyword>
<dbReference type="Proteomes" id="UP001201812">
    <property type="component" value="Unassembled WGS sequence"/>
</dbReference>
<protein>
    <submittedName>
        <fullName evidence="13">Zinc finger, c4 type (Two domains) domain-containing protein</fullName>
    </submittedName>
</protein>
<reference evidence="13" key="1">
    <citation type="submission" date="2022-01" db="EMBL/GenBank/DDBJ databases">
        <title>Genome Sequence Resource for Two Populations of Ditylenchus destructor, the Migratory Endoparasitic Phytonematode.</title>
        <authorList>
            <person name="Zhang H."/>
            <person name="Lin R."/>
            <person name="Xie B."/>
        </authorList>
    </citation>
    <scope>NUCLEOTIDE SEQUENCE</scope>
    <source>
        <strain evidence="13">BazhouSP</strain>
    </source>
</reference>
<feature type="domain" description="Nuclear receptor" evidence="11">
    <location>
        <begin position="83"/>
        <end position="157"/>
    </location>
</feature>
<keyword evidence="7" id="KW-0238">DNA-binding</keyword>
<keyword evidence="5" id="KW-0862">Zinc</keyword>
<keyword evidence="3" id="KW-0479">Metal-binding</keyword>
<feature type="domain" description="NR LBD" evidence="12">
    <location>
        <begin position="253"/>
        <end position="391"/>
    </location>
</feature>
<dbReference type="InterPro" id="IPR013088">
    <property type="entry name" value="Znf_NHR/GATA"/>
</dbReference>
<proteinExistence type="inferred from homology"/>
<dbReference type="Gene3D" id="1.10.565.10">
    <property type="entry name" value="Retinoid X Receptor"/>
    <property type="match status" value="1"/>
</dbReference>
<dbReference type="PRINTS" id="PR00047">
    <property type="entry name" value="STROIDFINGER"/>
</dbReference>
<name>A0AAD4N7W3_9BILA</name>
<dbReference type="GO" id="GO:0005634">
    <property type="term" value="C:nucleus"/>
    <property type="evidence" value="ECO:0007669"/>
    <property type="project" value="UniProtKB-SubCell"/>
</dbReference>
<evidence type="ECO:0000313" key="14">
    <source>
        <dbReference type="Proteomes" id="UP001201812"/>
    </source>
</evidence>
<sequence>MSLMAQEELDSNELTTAVCKPSTSFSSDFLNISREIEETLKQHCGPISICNTEDSLSISCNKEPSPVGNSLSDGIQEGSMRMPKECMVCGYATKHRHYGVSSCNACKAFFRRSLLLAMQYKCKFKGMCGQKSGIQRCRACRFDKCVLVGMNPRTMNLPDSANVREISDQVENRQHYLHQKLTKEYPAIIKQTVPVFEESIEGKLIKSLVYVELKVNRIRESSYRPHESTLFLNIRELVEYNKANILAQSDRYPKEQSWPLIRHSDVLELMQREAKAGHPHFLMFDIFLSIETAKTFPVFSQLDFKDQELLIKEVAFANTKLTEAFYSYQMKSDTVMMPNGVMPMKLAYPGLDDTAAQRHREFHAYTSSVVHPHHCGRIHQCPPYMHALMYS</sequence>
<dbReference type="InterPro" id="IPR001628">
    <property type="entry name" value="Znf_hrmn_rcpt"/>
</dbReference>
<keyword evidence="14" id="KW-1185">Reference proteome</keyword>
<evidence type="ECO:0000313" key="13">
    <source>
        <dbReference type="EMBL" id="KAI1718170.1"/>
    </source>
</evidence>
<dbReference type="EMBL" id="JAKKPZ010000008">
    <property type="protein sequence ID" value="KAI1718170.1"/>
    <property type="molecule type" value="Genomic_DNA"/>
</dbReference>
<organism evidence="13 14">
    <name type="scientific">Ditylenchus destructor</name>
    <dbReference type="NCBI Taxonomy" id="166010"/>
    <lineage>
        <taxon>Eukaryota</taxon>
        <taxon>Metazoa</taxon>
        <taxon>Ecdysozoa</taxon>
        <taxon>Nematoda</taxon>
        <taxon>Chromadorea</taxon>
        <taxon>Rhabditida</taxon>
        <taxon>Tylenchina</taxon>
        <taxon>Tylenchomorpha</taxon>
        <taxon>Sphaerularioidea</taxon>
        <taxon>Anguinidae</taxon>
        <taxon>Anguininae</taxon>
        <taxon>Ditylenchus</taxon>
    </lineage>
</organism>
<dbReference type="CDD" id="cd06960">
    <property type="entry name" value="NR_DBD_HNF4A"/>
    <property type="match status" value="1"/>
</dbReference>
<dbReference type="InterPro" id="IPR000536">
    <property type="entry name" value="Nucl_hrmn_rcpt_lig-bd"/>
</dbReference>
<dbReference type="Pfam" id="PF00105">
    <property type="entry name" value="zf-C4"/>
    <property type="match status" value="1"/>
</dbReference>
<keyword evidence="10" id="KW-0539">Nucleus</keyword>
<comment type="caution">
    <text evidence="13">The sequence shown here is derived from an EMBL/GenBank/DDBJ whole genome shotgun (WGS) entry which is preliminary data.</text>
</comment>
<dbReference type="SUPFAM" id="SSF57716">
    <property type="entry name" value="Glucocorticoid receptor-like (DNA-binding domain)"/>
    <property type="match status" value="1"/>
</dbReference>
<dbReference type="Gene3D" id="3.30.50.10">
    <property type="entry name" value="Erythroid Transcription Factor GATA-1, subunit A"/>
    <property type="match status" value="1"/>
</dbReference>
<keyword evidence="4" id="KW-0863">Zinc-finger</keyword>
<dbReference type="InterPro" id="IPR050274">
    <property type="entry name" value="Nuclear_hormone_rcpt_NR2"/>
</dbReference>
<dbReference type="AlphaFoldDB" id="A0AAD4N7W3"/>
<dbReference type="PROSITE" id="PS51843">
    <property type="entry name" value="NR_LBD"/>
    <property type="match status" value="1"/>
</dbReference>
<keyword evidence="9" id="KW-0675">Receptor</keyword>
<dbReference type="GO" id="GO:0000978">
    <property type="term" value="F:RNA polymerase II cis-regulatory region sequence-specific DNA binding"/>
    <property type="evidence" value="ECO:0007669"/>
    <property type="project" value="InterPro"/>
</dbReference>
<dbReference type="PANTHER" id="PTHR24083">
    <property type="entry name" value="NUCLEAR HORMONE RECEPTOR"/>
    <property type="match status" value="1"/>
</dbReference>
<evidence type="ECO:0000256" key="3">
    <source>
        <dbReference type="ARBA" id="ARBA00022723"/>
    </source>
</evidence>
<gene>
    <name evidence="13" type="ORF">DdX_06587</name>
</gene>
<evidence type="ECO:0000256" key="10">
    <source>
        <dbReference type="ARBA" id="ARBA00023242"/>
    </source>
</evidence>
<evidence type="ECO:0000256" key="5">
    <source>
        <dbReference type="ARBA" id="ARBA00022833"/>
    </source>
</evidence>